<dbReference type="RefSeq" id="WP_022430269.1">
    <property type="nucleotide sequence ID" value="NZ_FR899243.1"/>
</dbReference>
<dbReference type="InterPro" id="IPR046173">
    <property type="entry name" value="DUF6175"/>
</dbReference>
<evidence type="ECO:0008006" key="4">
    <source>
        <dbReference type="Google" id="ProtNLM"/>
    </source>
</evidence>
<dbReference type="Pfam" id="PF19672">
    <property type="entry name" value="DUF6175"/>
    <property type="match status" value="1"/>
</dbReference>
<dbReference type="AlphaFoldDB" id="R7GWH9"/>
<comment type="caution">
    <text evidence="2">The sequence shown here is derived from an EMBL/GenBank/DDBJ whole genome shotgun (WGS) entry which is preliminary data.</text>
</comment>
<sequence>MKKKFIITLLITFVCVFSTQAQVKKPTLMVIPADNWCVKNGYMDTFNDQGTIVKVPNYKRALQNSSECYNVITKINTLMSDHSFPLKDLSAVTKSMETNQAMDAVTITKSGSGLSESPLDIIKRNANADIVIELNWSVNTTGPKRSITFSLAAKDAYTDKQVAGCQGTGTPSFSSELPVLLEEAVIGSMDNFTNQLQAHFDDMMENGREVSMEVKVVDNGSGVDLTSEFDGEELTDIIDDWVSDNSVKHRYNLSQGSENFLKFEQIRIALYQANGRPNDTRRWARELVKTLSSKYKIPCRVDIRGLGKAVVMIGEK</sequence>
<dbReference type="Proteomes" id="UP000018072">
    <property type="component" value="Unassembled WGS sequence"/>
</dbReference>
<name>R7GWH9_9BACT</name>
<protein>
    <recommendedName>
        <fullName evidence="4">Lipoprotein</fullName>
    </recommendedName>
</protein>
<dbReference type="STRING" id="1263103.BN741_01050"/>
<feature type="signal peptide" evidence="1">
    <location>
        <begin position="1"/>
        <end position="21"/>
    </location>
</feature>
<dbReference type="EMBL" id="CBIT010000092">
    <property type="protein sequence ID" value="CDE31480.1"/>
    <property type="molecule type" value="Genomic_DNA"/>
</dbReference>
<feature type="chain" id="PRO_5004434079" description="Lipoprotein" evidence="1">
    <location>
        <begin position="22"/>
        <end position="316"/>
    </location>
</feature>
<evidence type="ECO:0000256" key="1">
    <source>
        <dbReference type="SAM" id="SignalP"/>
    </source>
</evidence>
<accession>R7GWH9</accession>
<evidence type="ECO:0000313" key="3">
    <source>
        <dbReference type="Proteomes" id="UP000018072"/>
    </source>
</evidence>
<organism evidence="2 3">
    <name type="scientific">Leyella stercorea CAG:629</name>
    <dbReference type="NCBI Taxonomy" id="1263103"/>
    <lineage>
        <taxon>Bacteria</taxon>
        <taxon>Pseudomonadati</taxon>
        <taxon>Bacteroidota</taxon>
        <taxon>Bacteroidia</taxon>
        <taxon>Bacteroidales</taxon>
        <taxon>Prevotellaceae</taxon>
        <taxon>Leyella</taxon>
    </lineage>
</organism>
<proteinExistence type="predicted"/>
<reference evidence="2" key="1">
    <citation type="submission" date="2012-11" db="EMBL/GenBank/DDBJ databases">
        <title>Dependencies among metagenomic species, viruses, plasmids and units of genetic variation.</title>
        <authorList>
            <person name="Nielsen H.B."/>
            <person name="Almeida M."/>
            <person name="Juncker A.S."/>
            <person name="Rasmussen S."/>
            <person name="Li J."/>
            <person name="Sunagawa S."/>
            <person name="Plichta D."/>
            <person name="Gautier L."/>
            <person name="Le Chatelier E."/>
            <person name="Peletier E."/>
            <person name="Bonde I."/>
            <person name="Nielsen T."/>
            <person name="Manichanh C."/>
            <person name="Arumugam M."/>
            <person name="Batto J."/>
            <person name="Santos M.B.Q.D."/>
            <person name="Blom N."/>
            <person name="Borruel N."/>
            <person name="Burgdorf K.S."/>
            <person name="Boumezbeur F."/>
            <person name="Casellas F."/>
            <person name="Dore J."/>
            <person name="Guarner F."/>
            <person name="Hansen T."/>
            <person name="Hildebrand F."/>
            <person name="Kaas R.S."/>
            <person name="Kennedy S."/>
            <person name="Kristiansen K."/>
            <person name="Kultima J.R."/>
            <person name="Leonard P."/>
            <person name="Levenez F."/>
            <person name="Lund O."/>
            <person name="Moumen B."/>
            <person name="Le Paslier D."/>
            <person name="Pons N."/>
            <person name="Pedersen O."/>
            <person name="Prifti E."/>
            <person name="Qin J."/>
            <person name="Raes J."/>
            <person name="Tap J."/>
            <person name="Tims S."/>
            <person name="Ussery D.W."/>
            <person name="Yamada T."/>
            <person name="MetaHit consortium"/>
            <person name="Renault P."/>
            <person name="Sicheritz-Ponten T."/>
            <person name="Bork P."/>
            <person name="Wang J."/>
            <person name="Brunak S."/>
            <person name="Ehrlich S.D."/>
        </authorList>
    </citation>
    <scope>NUCLEOTIDE SEQUENCE [LARGE SCALE GENOMIC DNA]</scope>
</reference>
<keyword evidence="1" id="KW-0732">Signal</keyword>
<evidence type="ECO:0000313" key="2">
    <source>
        <dbReference type="EMBL" id="CDE31480.1"/>
    </source>
</evidence>
<gene>
    <name evidence="2" type="ORF">BN741_01050</name>
</gene>